<dbReference type="KEGG" id="mpar:F7D14_14285"/>
<dbReference type="InterPro" id="IPR050747">
    <property type="entry name" value="Mitochondrial_chaperone_BCS1"/>
</dbReference>
<organism evidence="5 6">
    <name type="scientific">Methylocystis parvus</name>
    <dbReference type="NCBI Taxonomy" id="134"/>
    <lineage>
        <taxon>Bacteria</taxon>
        <taxon>Pseudomonadati</taxon>
        <taxon>Pseudomonadota</taxon>
        <taxon>Alphaproteobacteria</taxon>
        <taxon>Hyphomicrobiales</taxon>
        <taxon>Methylocystaceae</taxon>
        <taxon>Methylocystis</taxon>
    </lineage>
</organism>
<dbReference type="SMART" id="SM01024">
    <property type="entry name" value="BCS1_N"/>
    <property type="match status" value="1"/>
</dbReference>
<dbReference type="RefSeq" id="WP_016918035.1">
    <property type="nucleotide sequence ID" value="NZ_CP044331.1"/>
</dbReference>
<evidence type="ECO:0000259" key="3">
    <source>
        <dbReference type="SMART" id="SM00382"/>
    </source>
</evidence>
<protein>
    <submittedName>
        <fullName evidence="5">AAA family ATPase</fullName>
    </submittedName>
</protein>
<dbReference type="PANTHER" id="PTHR23070">
    <property type="entry name" value="BCS1 AAA-TYPE ATPASE"/>
    <property type="match status" value="1"/>
</dbReference>
<dbReference type="InterPro" id="IPR003959">
    <property type="entry name" value="ATPase_AAA_core"/>
</dbReference>
<evidence type="ECO:0000313" key="6">
    <source>
        <dbReference type="Proteomes" id="UP000422569"/>
    </source>
</evidence>
<feature type="domain" description="BCS1 N-terminal" evidence="4">
    <location>
        <begin position="24"/>
        <end position="172"/>
    </location>
</feature>
<dbReference type="InterPro" id="IPR027417">
    <property type="entry name" value="P-loop_NTPase"/>
</dbReference>
<dbReference type="EMBL" id="CP044331">
    <property type="protein sequence ID" value="QGM98528.1"/>
    <property type="molecule type" value="Genomic_DNA"/>
</dbReference>
<evidence type="ECO:0000313" key="5">
    <source>
        <dbReference type="EMBL" id="QGM98528.1"/>
    </source>
</evidence>
<dbReference type="SMART" id="SM00382">
    <property type="entry name" value="AAA"/>
    <property type="match status" value="1"/>
</dbReference>
<keyword evidence="6" id="KW-1185">Reference proteome</keyword>
<dbReference type="GO" id="GO:0016020">
    <property type="term" value="C:membrane"/>
    <property type="evidence" value="ECO:0007669"/>
    <property type="project" value="UniProtKB-SubCell"/>
</dbReference>
<comment type="subcellular location">
    <subcellularLocation>
        <location evidence="1">Membrane</location>
        <topology evidence="1">Single-pass membrane protein</topology>
    </subcellularLocation>
</comment>
<gene>
    <name evidence="5" type="ORF">F7D14_14285</name>
</gene>
<dbReference type="GO" id="GO:0016887">
    <property type="term" value="F:ATP hydrolysis activity"/>
    <property type="evidence" value="ECO:0007669"/>
    <property type="project" value="InterPro"/>
</dbReference>
<dbReference type="Pfam" id="PF00004">
    <property type="entry name" value="AAA"/>
    <property type="match status" value="1"/>
</dbReference>
<reference evidence="5 6" key="1">
    <citation type="submission" date="2019-09" db="EMBL/GenBank/DDBJ databases">
        <title>Isolation and complete genome sequencing of Methylocystis species.</title>
        <authorList>
            <person name="Rumah B.L."/>
            <person name="Stead C.E."/>
            <person name="Stevens B.C."/>
            <person name="Minton N.P."/>
            <person name="Grosse-Honebrink A."/>
            <person name="Zhang Y."/>
        </authorList>
    </citation>
    <scope>NUCLEOTIDE SEQUENCE [LARGE SCALE GENOMIC DNA]</scope>
    <source>
        <strain evidence="5 6">BRCS2</strain>
    </source>
</reference>
<comment type="similarity">
    <text evidence="2">Belongs to the AAA ATPase family. BCS1 subfamily.</text>
</comment>
<dbReference type="InterPro" id="IPR003593">
    <property type="entry name" value="AAA+_ATPase"/>
</dbReference>
<dbReference type="Proteomes" id="UP000422569">
    <property type="component" value="Chromosome"/>
</dbReference>
<evidence type="ECO:0000256" key="2">
    <source>
        <dbReference type="ARBA" id="ARBA00007448"/>
    </source>
</evidence>
<dbReference type="InterPro" id="IPR014851">
    <property type="entry name" value="BCS1_N"/>
</dbReference>
<feature type="domain" description="AAA+ ATPase" evidence="3">
    <location>
        <begin position="203"/>
        <end position="334"/>
    </location>
</feature>
<dbReference type="AlphaFoldDB" id="A0A6B8M7M3"/>
<dbReference type="SUPFAM" id="SSF52540">
    <property type="entry name" value="P-loop containing nucleoside triphosphate hydrolases"/>
    <property type="match status" value="1"/>
</dbReference>
<accession>A0A6B8M7M3</accession>
<sequence>MNILDIVSSALASNQLLAGGVGTLAFGSLMYLLRAVPEKTLELIDKTMWTKVFVESMSNEYGDVDAFIEGRRLNFFSRSLEMKDGGLKTGFGGGFGVYDGVLFKYSKTKSAQQITPFETIAISFLTRDRAMVERFMRDCKPDEHRNSIIISMYSAGGSEGAMRRRKRGLDTVFIDDAIKERLVSRLRWFQGAEEWHAARGIPWKLGIVLHGPPGTGKTSLIHALASDFGFDIKYVKSLHGLGAAFKTGTKNDLFVIEDIDTIASGLNRNGTREIAIDGGAPRGSPLHEILNSMDGMQTPDGLKFIVTTNHLDRLDPAIVRPGRIDEVIEVGPLSLECARAMFRAFYGREGIAGYAPRTGAELQRMFSTMRAEEAEGELGRVERVREVA</sequence>
<dbReference type="Gene3D" id="3.40.50.300">
    <property type="entry name" value="P-loop containing nucleotide triphosphate hydrolases"/>
    <property type="match status" value="1"/>
</dbReference>
<evidence type="ECO:0000259" key="4">
    <source>
        <dbReference type="SMART" id="SM01024"/>
    </source>
</evidence>
<dbReference type="GO" id="GO:0005524">
    <property type="term" value="F:ATP binding"/>
    <property type="evidence" value="ECO:0007669"/>
    <property type="project" value="InterPro"/>
</dbReference>
<name>A0A6B8M7M3_9HYPH</name>
<proteinExistence type="inferred from homology"/>
<evidence type="ECO:0000256" key="1">
    <source>
        <dbReference type="ARBA" id="ARBA00004167"/>
    </source>
</evidence>